<proteinExistence type="predicted"/>
<organism evidence="2 3">
    <name type="scientific">Maudiozyma barnettii</name>
    <dbReference type="NCBI Taxonomy" id="61262"/>
    <lineage>
        <taxon>Eukaryota</taxon>
        <taxon>Fungi</taxon>
        <taxon>Dikarya</taxon>
        <taxon>Ascomycota</taxon>
        <taxon>Saccharomycotina</taxon>
        <taxon>Saccharomycetes</taxon>
        <taxon>Saccharomycetales</taxon>
        <taxon>Saccharomycetaceae</taxon>
        <taxon>Maudiozyma</taxon>
    </lineage>
</organism>
<dbReference type="Pfam" id="PF09452">
    <property type="entry name" value="Mvb12"/>
    <property type="match status" value="1"/>
</dbReference>
<evidence type="ECO:0000313" key="3">
    <source>
        <dbReference type="Proteomes" id="UP000644660"/>
    </source>
</evidence>
<evidence type="ECO:0000313" key="2">
    <source>
        <dbReference type="EMBL" id="CAB4256456.1"/>
    </source>
</evidence>
<dbReference type="InterPro" id="IPR019014">
    <property type="entry name" value="Mvb12"/>
</dbReference>
<dbReference type="GeneID" id="64859534"/>
<dbReference type="AlphaFoldDB" id="A0A8H2VJD2"/>
<dbReference type="GO" id="GO:0032509">
    <property type="term" value="P:endosome transport via multivesicular body sorting pathway"/>
    <property type="evidence" value="ECO:0007669"/>
    <property type="project" value="InterPro"/>
</dbReference>
<dbReference type="RefSeq" id="XP_041408300.1">
    <property type="nucleotide sequence ID" value="XM_041552366.1"/>
</dbReference>
<evidence type="ECO:0000259" key="1">
    <source>
        <dbReference type="Pfam" id="PF09452"/>
    </source>
</evidence>
<sequence length="94" mass="10955">MTYSELLRRIPLSNKAGVTYPDQLPSLVVVPELRVPPIAPVQEMFQAWLDEVDQALKEVSQRQNRGELWNQWYRETYLSKKPMGIQSTLLPSKR</sequence>
<dbReference type="Gene3D" id="6.10.250.1830">
    <property type="match status" value="1"/>
</dbReference>
<comment type="caution">
    <text evidence="2">The sequence shown here is derived from an EMBL/GenBank/DDBJ whole genome shotgun (WGS) entry which is preliminary data.</text>
</comment>
<dbReference type="GO" id="GO:0000813">
    <property type="term" value="C:ESCRT I complex"/>
    <property type="evidence" value="ECO:0007669"/>
    <property type="project" value="InterPro"/>
</dbReference>
<dbReference type="EMBL" id="CAEFZW010000009">
    <property type="protein sequence ID" value="CAB4256456.1"/>
    <property type="molecule type" value="Genomic_DNA"/>
</dbReference>
<name>A0A8H2VJD2_9SACH</name>
<protein>
    <submittedName>
        <fullName evidence="2">Similar to Saccharomyces cerevisiae YGR206W MVB12 ESCRT-I subunit required to stabilize oligomers of the ESCRT-I core complex (Stp22p, Vps28p, Srn2p)</fullName>
    </submittedName>
</protein>
<dbReference type="OrthoDB" id="4065295at2759"/>
<dbReference type="GO" id="GO:0043130">
    <property type="term" value="F:ubiquitin binding"/>
    <property type="evidence" value="ECO:0007669"/>
    <property type="project" value="InterPro"/>
</dbReference>
<dbReference type="Proteomes" id="UP000644660">
    <property type="component" value="Unassembled WGS sequence"/>
</dbReference>
<feature type="domain" description="Multivesicular body sorting factor 12" evidence="1">
    <location>
        <begin position="7"/>
        <end position="94"/>
    </location>
</feature>
<keyword evidence="3" id="KW-1185">Reference proteome</keyword>
<gene>
    <name evidence="2" type="ORF">KABA2_09S05082</name>
</gene>
<reference evidence="2 3" key="1">
    <citation type="submission" date="2020-05" db="EMBL/GenBank/DDBJ databases">
        <authorList>
            <person name="Casaregola S."/>
            <person name="Devillers H."/>
            <person name="Grondin C."/>
        </authorList>
    </citation>
    <scope>NUCLEOTIDE SEQUENCE [LARGE SCALE GENOMIC DNA]</scope>
    <source>
        <strain evidence="2 3">CLIB 1767</strain>
    </source>
</reference>
<accession>A0A8H2VJD2</accession>